<protein>
    <recommendedName>
        <fullName evidence="3">Protein kinase domain-containing protein</fullName>
    </recommendedName>
</protein>
<comment type="caution">
    <text evidence="1">The sequence shown here is derived from an EMBL/GenBank/DDBJ whole genome shotgun (WGS) entry which is preliminary data.</text>
</comment>
<evidence type="ECO:0000313" key="2">
    <source>
        <dbReference type="Proteomes" id="UP001212997"/>
    </source>
</evidence>
<proteinExistence type="predicted"/>
<dbReference type="EMBL" id="JANAWD010000262">
    <property type="protein sequence ID" value="KAJ3482679.1"/>
    <property type="molecule type" value="Genomic_DNA"/>
</dbReference>
<sequence>MEISPRERLPPEWLQERIEHLGYSSWEDILLSGKKKQNDLKSGTDSGLKGNLDFGVLSVAFVESGTLLPTIFDGALQSIRSAPPLVHHSLFFLLEHLNHNHVPCGILSDQKSSVIVYRTVPDDRAEGPFYNRLSYKYVSADVQPIRGVIAWGVWKSVWDLGMTAPDYGEDIWETRLRHSCKGLPNDIQMKLEKQKPQKVPSIECRCSDFELFTEEDWNSHRQLKAEIQEVANNQVLRKGSELMMVSSLVEFRPVRMKQWFPPLPKKTLSVINSNRRPRLSHLDAMLRKLYRPYGVCGDHCKIGEDPEDCVVGSKRSGGTKPIPFEFHFTIDKVLSSGPDRWSQVFLGRISGCDDVVCLKLFDERYFAVPEEDGLLFERHSCFRDPDDLAQQEESVYHRLSDFQGSLLPHCYGFHQFTTSDGHQACGVLLEAIEGKTLRESLRNPMSDTVKEQLTINLRHIGRALKFASVSQLDWSTSNIMCLKSPDNPEQIQVVLIDFAFAYLAFFELEGFDVLFWHYSLKEMLRNKCGVTENEMKKWWNSEPMLEYEDW</sequence>
<gene>
    <name evidence="1" type="ORF">NLI96_g6815</name>
</gene>
<organism evidence="1 2">
    <name type="scientific">Meripilus lineatus</name>
    <dbReference type="NCBI Taxonomy" id="2056292"/>
    <lineage>
        <taxon>Eukaryota</taxon>
        <taxon>Fungi</taxon>
        <taxon>Dikarya</taxon>
        <taxon>Basidiomycota</taxon>
        <taxon>Agaricomycotina</taxon>
        <taxon>Agaricomycetes</taxon>
        <taxon>Polyporales</taxon>
        <taxon>Meripilaceae</taxon>
        <taxon>Meripilus</taxon>
    </lineage>
</organism>
<dbReference type="Proteomes" id="UP001212997">
    <property type="component" value="Unassembled WGS sequence"/>
</dbReference>
<keyword evidence="2" id="KW-1185">Reference proteome</keyword>
<dbReference type="AlphaFoldDB" id="A0AAD5YDI2"/>
<evidence type="ECO:0000313" key="1">
    <source>
        <dbReference type="EMBL" id="KAJ3482679.1"/>
    </source>
</evidence>
<reference evidence="1" key="1">
    <citation type="submission" date="2022-07" db="EMBL/GenBank/DDBJ databases">
        <title>Genome Sequence of Physisporinus lineatus.</title>
        <authorList>
            <person name="Buettner E."/>
        </authorList>
    </citation>
    <scope>NUCLEOTIDE SEQUENCE</scope>
    <source>
        <strain evidence="1">VT162</strain>
    </source>
</reference>
<accession>A0AAD5YDI2</accession>
<evidence type="ECO:0008006" key="3">
    <source>
        <dbReference type="Google" id="ProtNLM"/>
    </source>
</evidence>
<name>A0AAD5YDI2_9APHY</name>